<dbReference type="InterPro" id="IPR011990">
    <property type="entry name" value="TPR-like_helical_dom_sf"/>
</dbReference>
<reference evidence="6 7" key="1">
    <citation type="submission" date="2016-05" db="EMBL/GenBank/DDBJ databases">
        <title>A degradative enzymes factory behind the ericoid mycorrhizal symbiosis.</title>
        <authorList>
            <consortium name="DOE Joint Genome Institute"/>
            <person name="Martino E."/>
            <person name="Morin E."/>
            <person name="Grelet G."/>
            <person name="Kuo A."/>
            <person name="Kohler A."/>
            <person name="Daghino S."/>
            <person name="Barry K."/>
            <person name="Choi C."/>
            <person name="Cichocki N."/>
            <person name="Clum A."/>
            <person name="Copeland A."/>
            <person name="Hainaut M."/>
            <person name="Haridas S."/>
            <person name="Labutti K."/>
            <person name="Lindquist E."/>
            <person name="Lipzen A."/>
            <person name="Khouja H.-R."/>
            <person name="Murat C."/>
            <person name="Ohm R."/>
            <person name="Olson A."/>
            <person name="Spatafora J."/>
            <person name="Veneault-Fourrey C."/>
            <person name="Henrissat B."/>
            <person name="Grigoriev I."/>
            <person name="Martin F."/>
            <person name="Perotto S."/>
        </authorList>
    </citation>
    <scope>NUCLEOTIDE SEQUENCE [LARGE SCALE GENOMIC DNA]</scope>
    <source>
        <strain evidence="6 7">UAMH 7357</strain>
    </source>
</reference>
<dbReference type="Proteomes" id="UP000235672">
    <property type="component" value="Unassembled WGS sequence"/>
</dbReference>
<gene>
    <name evidence="6" type="ORF">NA56DRAFT_590497</name>
</gene>
<feature type="repeat" description="PPR" evidence="5">
    <location>
        <begin position="375"/>
        <end position="409"/>
    </location>
</feature>
<evidence type="ECO:0000256" key="1">
    <source>
        <dbReference type="ARBA" id="ARBA00006192"/>
    </source>
</evidence>
<feature type="repeat" description="PPR" evidence="5">
    <location>
        <begin position="305"/>
        <end position="339"/>
    </location>
</feature>
<dbReference type="PANTHER" id="PTHR47447:SF17">
    <property type="entry name" value="OS12G0638900 PROTEIN"/>
    <property type="match status" value="1"/>
</dbReference>
<keyword evidence="7" id="KW-1185">Reference proteome</keyword>
<evidence type="ECO:0000256" key="5">
    <source>
        <dbReference type="PROSITE-ProRule" id="PRU00708"/>
    </source>
</evidence>
<evidence type="ECO:0000256" key="2">
    <source>
        <dbReference type="ARBA" id="ARBA00022737"/>
    </source>
</evidence>
<dbReference type="NCBIfam" id="TIGR00756">
    <property type="entry name" value="PPR"/>
    <property type="match status" value="2"/>
</dbReference>
<evidence type="ECO:0000256" key="4">
    <source>
        <dbReference type="ARBA" id="ARBA00044511"/>
    </source>
</evidence>
<dbReference type="PROSITE" id="PS51375">
    <property type="entry name" value="PPR"/>
    <property type="match status" value="2"/>
</dbReference>
<comment type="function">
    <text evidence="3">Regulates mitochondrial small subunit maturation by controlling 15S rRNA 5'-end processing. Localizes to the 5' precursor of the 15S rRNA in a position that is subsequently occupied by mS47 in the mature yeast mtSSU. Uses structure and sequence-specific RNA recognition, binding to a single-stranded region of the precursor and specifically recognizing bases -6 to -1. The exchange of Ccm1 for mS47 is coupled to the irreversible removal of precursor rRNA that is accompanied by conformational changes of the mitoribosomal proteins uS5m and mS26. These conformational changes signal completion of 5'-end rRNA processing through protection of the mature 5'-end of the 15S rRNA and stabilization of mS47. The removal of the 5' precursor together with the dissociation of Ccm1 may be catalyzed by the 5'-3' exoribonuclease Pet127. Involved in the specific removal of group I introns in mitochondrial encoded transcripts.</text>
</comment>
<dbReference type="Gene3D" id="1.25.40.10">
    <property type="entry name" value="Tetratricopeptide repeat domain"/>
    <property type="match status" value="1"/>
</dbReference>
<evidence type="ECO:0000256" key="3">
    <source>
        <dbReference type="ARBA" id="ARBA00044493"/>
    </source>
</evidence>
<dbReference type="EMBL" id="KZ613466">
    <property type="protein sequence ID" value="PMD27231.1"/>
    <property type="molecule type" value="Genomic_DNA"/>
</dbReference>
<keyword evidence="2" id="KW-0677">Repeat</keyword>
<dbReference type="Pfam" id="PF01535">
    <property type="entry name" value="PPR"/>
    <property type="match status" value="2"/>
</dbReference>
<evidence type="ECO:0000313" key="7">
    <source>
        <dbReference type="Proteomes" id="UP000235672"/>
    </source>
</evidence>
<dbReference type="PANTHER" id="PTHR47447">
    <property type="entry name" value="OS03G0856100 PROTEIN"/>
    <property type="match status" value="1"/>
</dbReference>
<sequence length="606" mass="69798">MSIFCTSPQSSGFLLSKRAPRQALLFLYPASYLKRDLHTLPWGRRRRQDKAQMVPTTKGLETWFFDSLATASHCRKHSTSSTQAPYGLQRPYLPMKRRQNYNSGCVRYQHSKPDPVQEYEFPENHTREELMELVDQYGGDSFTDKLPLIDPPKLFQPSDGPHLTVSDKPEDEWPPPHRAWPADAATKTKLQDLVLALRDSSRDPEQIYQLYRALPEPRAPYLEARTRHKMLHHLSVVERKDEHSMLRYLSVVDDMKGSAIPLSSAEWTSAVSFAARYVSRSTEVEVEAALHMWREMEHIAGVRGSDATFNVLFDVACKAGKFTLAEMIYKEMEARGFEFTRYHHVSMIFYYGLQKNGDGARAAYRALVEAGEIVDTVVLNAMISALIRAQEPTAAENIYERMKKAHLERPGSKLQPRNFRERRHTTKVLKRWAIIAKKYPHKRQDLQSRSIIAADIHTFRILVSYFAIQAGELDKTAKFLDEMHWFHLPLHGALFNALLKGFALHGGVRYTSWTEKRLESVWNSLLQALDDGVEDLYVSKWMATWALRAFAKCSGKSRTLVAWDELKGKWNPGEEDMSFVMSNLHHILYRSVDAARIRHDWILGSM</sequence>
<organism evidence="6 7">
    <name type="scientific">Hyaloscypha hepaticicola</name>
    <dbReference type="NCBI Taxonomy" id="2082293"/>
    <lineage>
        <taxon>Eukaryota</taxon>
        <taxon>Fungi</taxon>
        <taxon>Dikarya</taxon>
        <taxon>Ascomycota</taxon>
        <taxon>Pezizomycotina</taxon>
        <taxon>Leotiomycetes</taxon>
        <taxon>Helotiales</taxon>
        <taxon>Hyaloscyphaceae</taxon>
        <taxon>Hyaloscypha</taxon>
    </lineage>
</organism>
<dbReference type="InterPro" id="IPR002885">
    <property type="entry name" value="PPR_rpt"/>
</dbReference>
<comment type="similarity">
    <text evidence="1">Belongs to the CCM1 family.</text>
</comment>
<comment type="subunit">
    <text evidence="4">Binds to mitochondrial small subunit 15S rRNA.</text>
</comment>
<dbReference type="AlphaFoldDB" id="A0A2J6QLW3"/>
<dbReference type="OrthoDB" id="1908178at2759"/>
<protein>
    <submittedName>
        <fullName evidence="6">Pentatricopeptide repeat-containing protein-like protein</fullName>
    </submittedName>
</protein>
<evidence type="ECO:0000313" key="6">
    <source>
        <dbReference type="EMBL" id="PMD27231.1"/>
    </source>
</evidence>
<proteinExistence type="inferred from homology"/>
<name>A0A2J6QLW3_9HELO</name>
<accession>A0A2J6QLW3</accession>
<dbReference type="STRING" id="1745343.A0A2J6QLW3"/>